<gene>
    <name evidence="2" type="ORF">PIIN_04659</name>
</gene>
<keyword evidence="1" id="KW-1133">Transmembrane helix</keyword>
<keyword evidence="1" id="KW-0812">Transmembrane</keyword>
<accession>G4THD6</accession>
<feature type="transmembrane region" description="Helical" evidence="1">
    <location>
        <begin position="70"/>
        <end position="91"/>
    </location>
</feature>
<name>G4THD6_SERID</name>
<dbReference type="EMBL" id="CAFZ01000092">
    <property type="protein sequence ID" value="CCA70725.1"/>
    <property type="molecule type" value="Genomic_DNA"/>
</dbReference>
<evidence type="ECO:0000313" key="2">
    <source>
        <dbReference type="EMBL" id="CCA70725.1"/>
    </source>
</evidence>
<evidence type="ECO:0000313" key="3">
    <source>
        <dbReference type="Proteomes" id="UP000007148"/>
    </source>
</evidence>
<keyword evidence="1" id="KW-0472">Membrane</keyword>
<dbReference type="OrthoDB" id="10593867at2759"/>
<dbReference type="HOGENOM" id="CLU_1949660_0_0_1"/>
<keyword evidence="3" id="KW-1185">Reference proteome</keyword>
<comment type="caution">
    <text evidence="2">The sequence shown here is derived from an EMBL/GenBank/DDBJ whole genome shotgun (WGS) entry which is preliminary data.</text>
</comment>
<proteinExistence type="predicted"/>
<organism evidence="2 3">
    <name type="scientific">Serendipita indica (strain DSM 11827)</name>
    <name type="common">Root endophyte fungus</name>
    <name type="synonym">Piriformospora indica</name>
    <dbReference type="NCBI Taxonomy" id="1109443"/>
    <lineage>
        <taxon>Eukaryota</taxon>
        <taxon>Fungi</taxon>
        <taxon>Dikarya</taxon>
        <taxon>Basidiomycota</taxon>
        <taxon>Agaricomycotina</taxon>
        <taxon>Agaricomycetes</taxon>
        <taxon>Sebacinales</taxon>
        <taxon>Serendipitaceae</taxon>
        <taxon>Serendipita</taxon>
    </lineage>
</organism>
<evidence type="ECO:0000256" key="1">
    <source>
        <dbReference type="SAM" id="Phobius"/>
    </source>
</evidence>
<sequence>MQRTSPTQTVCYQVVESGGASSTVSAQPTIVNGLVPAGYSCYQVYSQGGGTMWSPLAQAAPNSPNKAITIALPIVVSLVGLLALVGAFFTYKRYRARRAAAADKHAWVNRPGGWAKDGANAETASTAKY</sequence>
<protein>
    <submittedName>
        <fullName evidence="2">Uncharacterized protein</fullName>
    </submittedName>
</protein>
<dbReference type="eggNOG" id="ENOG502R18Y">
    <property type="taxonomic scope" value="Eukaryota"/>
</dbReference>
<reference evidence="2 3" key="1">
    <citation type="journal article" date="2011" name="PLoS Pathog.">
        <title>Endophytic Life Strategies Decoded by Genome and Transcriptome Analyses of the Mutualistic Root Symbiont Piriformospora indica.</title>
        <authorList>
            <person name="Zuccaro A."/>
            <person name="Lahrmann U."/>
            <person name="Guldener U."/>
            <person name="Langen G."/>
            <person name="Pfiffi S."/>
            <person name="Biedenkopf D."/>
            <person name="Wong P."/>
            <person name="Samans B."/>
            <person name="Grimm C."/>
            <person name="Basiewicz M."/>
            <person name="Murat C."/>
            <person name="Martin F."/>
            <person name="Kogel K.H."/>
        </authorList>
    </citation>
    <scope>NUCLEOTIDE SEQUENCE [LARGE SCALE GENOMIC DNA]</scope>
    <source>
        <strain evidence="2 3">DSM 11827</strain>
    </source>
</reference>
<dbReference type="AlphaFoldDB" id="G4THD6"/>
<dbReference type="InParanoid" id="G4THD6"/>
<dbReference type="Proteomes" id="UP000007148">
    <property type="component" value="Unassembled WGS sequence"/>
</dbReference>